<dbReference type="InterPro" id="IPR006976">
    <property type="entry name" value="VanZ-like"/>
</dbReference>
<dbReference type="EMBL" id="JAUBDJ010000004">
    <property type="protein sequence ID" value="MDW0116852.1"/>
    <property type="molecule type" value="Genomic_DNA"/>
</dbReference>
<dbReference type="NCBIfam" id="NF037970">
    <property type="entry name" value="vanZ_1"/>
    <property type="match status" value="1"/>
</dbReference>
<evidence type="ECO:0000259" key="2">
    <source>
        <dbReference type="Pfam" id="PF04892"/>
    </source>
</evidence>
<evidence type="ECO:0000313" key="4">
    <source>
        <dbReference type="Proteomes" id="UP001271648"/>
    </source>
</evidence>
<evidence type="ECO:0000256" key="1">
    <source>
        <dbReference type="SAM" id="Phobius"/>
    </source>
</evidence>
<accession>A0AAW9A6E5</accession>
<feature type="transmembrane region" description="Helical" evidence="1">
    <location>
        <begin position="134"/>
        <end position="152"/>
    </location>
</feature>
<feature type="domain" description="VanZ-like" evidence="2">
    <location>
        <begin position="5"/>
        <end position="148"/>
    </location>
</feature>
<keyword evidence="1" id="KW-0472">Membrane</keyword>
<name>A0AAW9A6E5_9BACL</name>
<feature type="transmembrane region" description="Helical" evidence="1">
    <location>
        <begin position="74"/>
        <end position="91"/>
    </location>
</feature>
<evidence type="ECO:0000313" key="3">
    <source>
        <dbReference type="EMBL" id="MDW0116852.1"/>
    </source>
</evidence>
<proteinExistence type="predicted"/>
<feature type="transmembrane region" description="Helical" evidence="1">
    <location>
        <begin position="98"/>
        <end position="114"/>
    </location>
</feature>
<dbReference type="Pfam" id="PF04892">
    <property type="entry name" value="VanZ"/>
    <property type="match status" value="1"/>
</dbReference>
<dbReference type="RefSeq" id="WP_317940573.1">
    <property type="nucleotide sequence ID" value="NZ_JAUBDJ010000004.1"/>
</dbReference>
<dbReference type="PIRSF" id="PIRSF019083">
    <property type="entry name" value="UCP019083_VanZ"/>
    <property type="match status" value="1"/>
</dbReference>
<organism evidence="3 4">
    <name type="scientific">Sporosarcina thermotolerans</name>
    <dbReference type="NCBI Taxonomy" id="633404"/>
    <lineage>
        <taxon>Bacteria</taxon>
        <taxon>Bacillati</taxon>
        <taxon>Bacillota</taxon>
        <taxon>Bacilli</taxon>
        <taxon>Bacillales</taxon>
        <taxon>Caryophanaceae</taxon>
        <taxon>Sporosarcina</taxon>
    </lineage>
</organism>
<sequence>MKKLVAFLIIIGILFVSSGQTYEQQSLIPSLKKWLPNQPMHSLLEKLQIPYWGRIISIEERGYYHFVEFLLRKSAHFLIFGCLAVVIYWMLSKKASRVLRFFLALLFTAILAGIDEYHQSLTGGRTPTMQDVVLDVSGAFTFLLLVQVFIMIKSKWKKYRT</sequence>
<protein>
    <submittedName>
        <fullName evidence="3">VanZ family protein</fullName>
    </submittedName>
</protein>
<reference evidence="3 4" key="1">
    <citation type="submission" date="2023-06" db="EMBL/GenBank/DDBJ databases">
        <title>Sporosarcina sp. nov., isolated from Korean traditional fermented seafood 'Jeotgal'.</title>
        <authorList>
            <person name="Yang A.I."/>
            <person name="Shin N.-R."/>
        </authorList>
    </citation>
    <scope>NUCLEOTIDE SEQUENCE [LARGE SCALE GENOMIC DNA]</scope>
    <source>
        <strain evidence="3 4">KCTC43456</strain>
    </source>
</reference>
<dbReference type="InterPro" id="IPR016747">
    <property type="entry name" value="Phosphotransbutyrylase"/>
</dbReference>
<dbReference type="Proteomes" id="UP001271648">
    <property type="component" value="Unassembled WGS sequence"/>
</dbReference>
<keyword evidence="1" id="KW-1133">Transmembrane helix</keyword>
<comment type="caution">
    <text evidence="3">The sequence shown here is derived from an EMBL/GenBank/DDBJ whole genome shotgun (WGS) entry which is preliminary data.</text>
</comment>
<keyword evidence="4" id="KW-1185">Reference proteome</keyword>
<gene>
    <name evidence="3" type="ORF">QTL97_07900</name>
</gene>
<dbReference type="AlphaFoldDB" id="A0AAW9A6E5"/>
<keyword evidence="1" id="KW-0812">Transmembrane</keyword>